<evidence type="ECO:0000313" key="1">
    <source>
        <dbReference type="EMBL" id="MCI79290.1"/>
    </source>
</evidence>
<protein>
    <submittedName>
        <fullName evidence="1">Uncharacterized protein</fullName>
    </submittedName>
</protein>
<reference evidence="1 2" key="1">
    <citation type="journal article" date="2018" name="Front. Plant Sci.">
        <title>Red Clover (Trifolium pratense) and Zigzag Clover (T. medium) - A Picture of Genomic Similarities and Differences.</title>
        <authorList>
            <person name="Dluhosova J."/>
            <person name="Istvanek J."/>
            <person name="Nedelnik J."/>
            <person name="Repkova J."/>
        </authorList>
    </citation>
    <scope>NUCLEOTIDE SEQUENCE [LARGE SCALE GENOMIC DNA]</scope>
    <source>
        <strain evidence="2">cv. 10/8</strain>
        <tissue evidence="1">Leaf</tissue>
    </source>
</reference>
<comment type="caution">
    <text evidence="1">The sequence shown here is derived from an EMBL/GenBank/DDBJ whole genome shotgun (WGS) entry which is preliminary data.</text>
</comment>
<dbReference type="Proteomes" id="UP000265520">
    <property type="component" value="Unassembled WGS sequence"/>
</dbReference>
<accession>A0A392UYR5</accession>
<evidence type="ECO:0000313" key="2">
    <source>
        <dbReference type="Proteomes" id="UP000265520"/>
    </source>
</evidence>
<dbReference type="EMBL" id="LXQA010970564">
    <property type="protein sequence ID" value="MCI79290.1"/>
    <property type="molecule type" value="Genomic_DNA"/>
</dbReference>
<organism evidence="1 2">
    <name type="scientific">Trifolium medium</name>
    <dbReference type="NCBI Taxonomy" id="97028"/>
    <lineage>
        <taxon>Eukaryota</taxon>
        <taxon>Viridiplantae</taxon>
        <taxon>Streptophyta</taxon>
        <taxon>Embryophyta</taxon>
        <taxon>Tracheophyta</taxon>
        <taxon>Spermatophyta</taxon>
        <taxon>Magnoliopsida</taxon>
        <taxon>eudicotyledons</taxon>
        <taxon>Gunneridae</taxon>
        <taxon>Pentapetalae</taxon>
        <taxon>rosids</taxon>
        <taxon>fabids</taxon>
        <taxon>Fabales</taxon>
        <taxon>Fabaceae</taxon>
        <taxon>Papilionoideae</taxon>
        <taxon>50 kb inversion clade</taxon>
        <taxon>NPAAA clade</taxon>
        <taxon>Hologalegina</taxon>
        <taxon>IRL clade</taxon>
        <taxon>Trifolieae</taxon>
        <taxon>Trifolium</taxon>
    </lineage>
</organism>
<dbReference type="AlphaFoldDB" id="A0A392UYR5"/>
<sequence>HALRLEDATAQAASAGVDATMFAASAGVDATHDSKICLLLL</sequence>
<feature type="non-terminal residue" evidence="1">
    <location>
        <position position="1"/>
    </location>
</feature>
<keyword evidence="2" id="KW-1185">Reference proteome</keyword>
<name>A0A392UYR5_9FABA</name>
<proteinExistence type="predicted"/>